<keyword evidence="2" id="KW-1185">Reference proteome</keyword>
<evidence type="ECO:0000313" key="2">
    <source>
        <dbReference type="Proteomes" id="UP000001887"/>
    </source>
</evidence>
<sequence>MNQPSCKTFRNANGDESLFVPPGIDVAAIPEPFQSLVDERYRECLTDPASYIAKLADSVKLDSLQRWLRAMCDDGRFGLTVHRAEFAGRVQAEVTICGVAGKVKRQRNFRLPTGGGADLLPYPLSEVYRATDGILESHDALLTSQFVRSRDLDFNAGSFDLVDDESPLELADALAFYRTDTGDYLLAEGRRRKAEGSKVFSFCHEDGAFCEIGSLLEVIDSYFESNLNSRCWSAIDRS</sequence>
<dbReference type="STRING" id="530564.Psta_0678"/>
<organism evidence="1 2">
    <name type="scientific">Pirellula staleyi (strain ATCC 27377 / DSM 6068 / ICPB 4128)</name>
    <name type="common">Pirella staleyi</name>
    <dbReference type="NCBI Taxonomy" id="530564"/>
    <lineage>
        <taxon>Bacteria</taxon>
        <taxon>Pseudomonadati</taxon>
        <taxon>Planctomycetota</taxon>
        <taxon>Planctomycetia</taxon>
        <taxon>Pirellulales</taxon>
        <taxon>Pirellulaceae</taxon>
        <taxon>Pirellula</taxon>
    </lineage>
</organism>
<proteinExistence type="predicted"/>
<accession>D2R5A5</accession>
<dbReference type="KEGG" id="psl:Psta_0678"/>
<gene>
    <name evidence="1" type="ordered locus">Psta_0678</name>
</gene>
<dbReference type="Proteomes" id="UP000001887">
    <property type="component" value="Chromosome"/>
</dbReference>
<dbReference type="EMBL" id="CP001848">
    <property type="protein sequence ID" value="ADB15364.1"/>
    <property type="molecule type" value="Genomic_DNA"/>
</dbReference>
<name>D2R5A5_PIRSD</name>
<protein>
    <submittedName>
        <fullName evidence="1">Uncharacterized protein</fullName>
    </submittedName>
</protein>
<evidence type="ECO:0000313" key="1">
    <source>
        <dbReference type="EMBL" id="ADB15364.1"/>
    </source>
</evidence>
<dbReference type="HOGENOM" id="CLU_1165012_0_0_0"/>
<dbReference type="AlphaFoldDB" id="D2R5A5"/>
<reference evidence="1 2" key="1">
    <citation type="journal article" date="2009" name="Stand. Genomic Sci.">
        <title>Complete genome sequence of Pirellula staleyi type strain (ATCC 27377).</title>
        <authorList>
            <person name="Clum A."/>
            <person name="Tindall B.J."/>
            <person name="Sikorski J."/>
            <person name="Ivanova N."/>
            <person name="Mavrommatis K."/>
            <person name="Lucas S."/>
            <person name="Glavina del Rio T."/>
            <person name="Nolan M."/>
            <person name="Chen F."/>
            <person name="Tice H."/>
            <person name="Pitluck S."/>
            <person name="Cheng J.F."/>
            <person name="Chertkov O."/>
            <person name="Brettin T."/>
            <person name="Han C."/>
            <person name="Detter J.C."/>
            <person name="Kuske C."/>
            <person name="Bruce D."/>
            <person name="Goodwin L."/>
            <person name="Ovchinikova G."/>
            <person name="Pati A."/>
            <person name="Mikhailova N."/>
            <person name="Chen A."/>
            <person name="Palaniappan K."/>
            <person name="Land M."/>
            <person name="Hauser L."/>
            <person name="Chang Y.J."/>
            <person name="Jeffries C.D."/>
            <person name="Chain P."/>
            <person name="Rohde M."/>
            <person name="Goker M."/>
            <person name="Bristow J."/>
            <person name="Eisen J.A."/>
            <person name="Markowitz V."/>
            <person name="Hugenholtz P."/>
            <person name="Kyrpides N.C."/>
            <person name="Klenk H.P."/>
            <person name="Lapidus A."/>
        </authorList>
    </citation>
    <scope>NUCLEOTIDE SEQUENCE [LARGE SCALE GENOMIC DNA]</scope>
    <source>
        <strain evidence="2">ATCC 27377 / DSM 6068 / ICPB 4128</strain>
    </source>
</reference>